<dbReference type="InterPro" id="IPR002933">
    <property type="entry name" value="Peptidase_M20"/>
</dbReference>
<evidence type="ECO:0000313" key="6">
    <source>
        <dbReference type="Proteomes" id="UP000831019"/>
    </source>
</evidence>
<evidence type="ECO:0000256" key="1">
    <source>
        <dbReference type="ARBA" id="ARBA00022670"/>
    </source>
</evidence>
<dbReference type="SUPFAM" id="SSF53187">
    <property type="entry name" value="Zn-dependent exopeptidases"/>
    <property type="match status" value="1"/>
</dbReference>
<gene>
    <name evidence="5" type="primary">dapE_1</name>
    <name evidence="5" type="ORF">DSM109990_01245</name>
</gene>
<evidence type="ECO:0000313" key="5">
    <source>
        <dbReference type="EMBL" id="UOA14440.1"/>
    </source>
</evidence>
<dbReference type="Pfam" id="PF01546">
    <property type="entry name" value="Peptidase_M20"/>
    <property type="match status" value="1"/>
</dbReference>
<protein>
    <submittedName>
        <fullName evidence="5">Succinyl-diaminopimelate desuccinylase</fullName>
        <ecNumber evidence="5">3.5.1.18</ecNumber>
    </submittedName>
</protein>
<keyword evidence="3 5" id="KW-0378">Hydrolase</keyword>
<evidence type="ECO:0000256" key="3">
    <source>
        <dbReference type="ARBA" id="ARBA00022801"/>
    </source>
</evidence>
<dbReference type="PANTHER" id="PTHR43270">
    <property type="entry name" value="BETA-ALA-HIS DIPEPTIDASE"/>
    <property type="match status" value="1"/>
</dbReference>
<dbReference type="Pfam" id="PF07687">
    <property type="entry name" value="M20_dimer"/>
    <property type="match status" value="1"/>
</dbReference>
<sequence>MSLDDVLARIDHDLPAATDRLLELLRIPSISTDPAFKADCDRAADWLVADLKSMGVDAEKRATPGHPMVVGHVGEGKPHLLFYGHYDVQPVDPLNLWDRDPFDPAIEDTDKGRVIRGRGAADDKGQLMTIIEALRAWKEVKGDWPCRITFFLEGEEESGSPSLVPFMEENAEELKADVAMICDTGLFESKTPAIVTMLRGLLGEELTVTAPSKDLHSGMYGGIAMNPIRALSKVIASLHDDEGRITIPGFYDGVPDLPEDLEAQWQGLAFDHAAFLGDVGLSKPAGEQDRTPLEMIWSRPTCEVNGIWGGYTGDGFKTVLPSEAHAKISFRLVGTQDPLAIRENFRKMVTEMLPEDCTVEFSGHGASQASGAEIDHPMFEPARKALSDEWQVPAAYIGCGGSIPIAGHFQKILGTEPMLVGFGKDDDQIHSPNEKYDMESFHKGIRSWARILDALT</sequence>
<evidence type="ECO:0000256" key="2">
    <source>
        <dbReference type="ARBA" id="ARBA00022723"/>
    </source>
</evidence>
<accession>A0ABY3ZIF4</accession>
<dbReference type="EC" id="3.5.1.18" evidence="5"/>
<keyword evidence="6" id="KW-1185">Reference proteome</keyword>
<name>A0ABY3ZIF4_9RHOB</name>
<dbReference type="GO" id="GO:0009014">
    <property type="term" value="F:succinyl-diaminopimelate desuccinylase activity"/>
    <property type="evidence" value="ECO:0007669"/>
    <property type="project" value="UniProtKB-EC"/>
</dbReference>
<feature type="domain" description="Peptidase M20 dimerisation" evidence="4">
    <location>
        <begin position="198"/>
        <end position="356"/>
    </location>
</feature>
<dbReference type="InterPro" id="IPR051458">
    <property type="entry name" value="Cyt/Met_Dipeptidase"/>
</dbReference>
<dbReference type="RefSeq" id="WP_243262801.1">
    <property type="nucleotide sequence ID" value="NZ_CP085144.1"/>
</dbReference>
<dbReference type="Gene3D" id="3.30.70.360">
    <property type="match status" value="1"/>
</dbReference>
<keyword evidence="1" id="KW-0645">Protease</keyword>
<dbReference type="NCBIfam" id="NF006579">
    <property type="entry name" value="PRK09104.1"/>
    <property type="match status" value="1"/>
</dbReference>
<organism evidence="5 6">
    <name type="scientific">Sulfitobacter dubius</name>
    <dbReference type="NCBI Taxonomy" id="218673"/>
    <lineage>
        <taxon>Bacteria</taxon>
        <taxon>Pseudomonadati</taxon>
        <taxon>Pseudomonadota</taxon>
        <taxon>Alphaproteobacteria</taxon>
        <taxon>Rhodobacterales</taxon>
        <taxon>Roseobacteraceae</taxon>
        <taxon>Sulfitobacter</taxon>
    </lineage>
</organism>
<reference evidence="6" key="1">
    <citation type="journal article" date="2022" name="Microorganisms">
        <title>Beyond the ABCs#Discovery of Three New Plasmid Types in Rhodobacterales (RepQ, RepY, RepW).</title>
        <authorList>
            <person name="Freese H.M."/>
            <person name="Ringel V."/>
            <person name="Overmann J."/>
            <person name="Petersen J."/>
        </authorList>
    </citation>
    <scope>NUCLEOTIDE SEQUENCE [LARGE SCALE GENOMIC DNA]</scope>
    <source>
        <strain evidence="6">DSM 109990</strain>
    </source>
</reference>
<dbReference type="EMBL" id="CP085144">
    <property type="protein sequence ID" value="UOA14440.1"/>
    <property type="molecule type" value="Genomic_DNA"/>
</dbReference>
<evidence type="ECO:0000259" key="4">
    <source>
        <dbReference type="Pfam" id="PF07687"/>
    </source>
</evidence>
<keyword evidence="2" id="KW-0479">Metal-binding</keyword>
<dbReference type="Proteomes" id="UP000831019">
    <property type="component" value="Chromosome"/>
</dbReference>
<dbReference type="PANTHER" id="PTHR43270:SF12">
    <property type="entry name" value="SUCCINYL-DIAMINOPIMELATE DESUCCINYLASE"/>
    <property type="match status" value="1"/>
</dbReference>
<dbReference type="InterPro" id="IPR011650">
    <property type="entry name" value="Peptidase_M20_dimer"/>
</dbReference>
<proteinExistence type="predicted"/>
<dbReference type="Gene3D" id="3.40.630.10">
    <property type="entry name" value="Zn peptidases"/>
    <property type="match status" value="1"/>
</dbReference>